<accession>A0A819AT16</accession>
<gene>
    <name evidence="1" type="ORF">JBS370_LOCUS14678</name>
</gene>
<comment type="caution">
    <text evidence="1">The sequence shown here is derived from an EMBL/GenBank/DDBJ whole genome shotgun (WGS) entry which is preliminary data.</text>
</comment>
<dbReference type="Proteomes" id="UP000663836">
    <property type="component" value="Unassembled WGS sequence"/>
</dbReference>
<sequence>MGKIYSLLKSIIFEYNKNKCIKRITDDLFNDVVSNLKKLSNANVDDLCQKITYGKLKKCSPEYYYLKQKNILLKEFILKLYNWIDYIISNRHAIKNNKNNVELEIILKFQVICELLYNSEIFRSVLSKVYSIGNDVERILYYLDRVSAHHRSLDLIVKTLERRKSECDQTYKNIQWSFIEPIQTIVELKETPSSSFDKIWLACGLGNDEIKKEFQDKFIQNKFHSYDSNLKLSTCLHSEIRMIDYLIEQNIKEVYDNDVEIGISKLPCYLCSLYIEKLNDDFNRTFYISSLRTNEKIYPNWMFRNNEKDKIIDDIHNQLYKFIKNEVQLFQVTMRNKIDDSDEEATEVEEYIDNWLLHLNMRMTESP</sequence>
<protein>
    <submittedName>
        <fullName evidence="1">Uncharacterized protein</fullName>
    </submittedName>
</protein>
<dbReference type="Pfam" id="PF14441">
    <property type="entry name" value="OTT_1508_deam"/>
    <property type="match status" value="1"/>
</dbReference>
<dbReference type="EMBL" id="CAJOBD010001343">
    <property type="protein sequence ID" value="CAF3789828.1"/>
    <property type="molecule type" value="Genomic_DNA"/>
</dbReference>
<evidence type="ECO:0000313" key="1">
    <source>
        <dbReference type="EMBL" id="CAF3789828.1"/>
    </source>
</evidence>
<dbReference type="InterPro" id="IPR027796">
    <property type="entry name" value="OTT_1508_deam-like"/>
</dbReference>
<proteinExistence type="predicted"/>
<reference evidence="1" key="1">
    <citation type="submission" date="2021-02" db="EMBL/GenBank/DDBJ databases">
        <authorList>
            <person name="Nowell W R."/>
        </authorList>
    </citation>
    <scope>NUCLEOTIDE SEQUENCE</scope>
</reference>
<evidence type="ECO:0000313" key="2">
    <source>
        <dbReference type="Proteomes" id="UP000663836"/>
    </source>
</evidence>
<name>A0A819AT16_9BILA</name>
<organism evidence="1 2">
    <name type="scientific">Rotaria sordida</name>
    <dbReference type="NCBI Taxonomy" id="392033"/>
    <lineage>
        <taxon>Eukaryota</taxon>
        <taxon>Metazoa</taxon>
        <taxon>Spiralia</taxon>
        <taxon>Gnathifera</taxon>
        <taxon>Rotifera</taxon>
        <taxon>Eurotatoria</taxon>
        <taxon>Bdelloidea</taxon>
        <taxon>Philodinida</taxon>
        <taxon>Philodinidae</taxon>
        <taxon>Rotaria</taxon>
    </lineage>
</organism>
<dbReference type="AlphaFoldDB" id="A0A819AT16"/>